<dbReference type="AlphaFoldDB" id="A0A511HEW6"/>
<gene>
    <name evidence="1" type="ORF">MVI01_38770</name>
</gene>
<protein>
    <submittedName>
        <fullName evidence="1">Uncharacterized protein</fullName>
    </submittedName>
</protein>
<evidence type="ECO:0000313" key="2">
    <source>
        <dbReference type="Proteomes" id="UP000321224"/>
    </source>
</evidence>
<sequence>MRGADGAQMCRQNGLSMSFPSAAHIHIHDNNARNITFVESRKRREARGAHVSCGPFSPSPPASLGHVADVLSVEADRVRVALHRHALVLAVEA</sequence>
<accession>A0A511HEW6</accession>
<evidence type="ECO:0000313" key="1">
    <source>
        <dbReference type="EMBL" id="GEL72093.1"/>
    </source>
</evidence>
<dbReference type="Proteomes" id="UP000321224">
    <property type="component" value="Unassembled WGS sequence"/>
</dbReference>
<name>A0A511HEW6_9BACT</name>
<reference evidence="1 2" key="1">
    <citation type="submission" date="2019-07" db="EMBL/GenBank/DDBJ databases">
        <title>Whole genome shotgun sequence of Myxococcus virescens NBRC 100334.</title>
        <authorList>
            <person name="Hosoyama A."/>
            <person name="Uohara A."/>
            <person name="Ohji S."/>
            <person name="Ichikawa N."/>
        </authorList>
    </citation>
    <scope>NUCLEOTIDE SEQUENCE [LARGE SCALE GENOMIC DNA]</scope>
    <source>
        <strain evidence="1 2">NBRC 100334</strain>
    </source>
</reference>
<proteinExistence type="predicted"/>
<dbReference type="EMBL" id="BJVY01000021">
    <property type="protein sequence ID" value="GEL72093.1"/>
    <property type="molecule type" value="Genomic_DNA"/>
</dbReference>
<organism evidence="1 2">
    <name type="scientific">Myxococcus virescens</name>
    <dbReference type="NCBI Taxonomy" id="83456"/>
    <lineage>
        <taxon>Bacteria</taxon>
        <taxon>Pseudomonadati</taxon>
        <taxon>Myxococcota</taxon>
        <taxon>Myxococcia</taxon>
        <taxon>Myxococcales</taxon>
        <taxon>Cystobacterineae</taxon>
        <taxon>Myxococcaceae</taxon>
        <taxon>Myxococcus</taxon>
    </lineage>
</organism>
<comment type="caution">
    <text evidence="1">The sequence shown here is derived from an EMBL/GenBank/DDBJ whole genome shotgun (WGS) entry which is preliminary data.</text>
</comment>